<reference evidence="3 4" key="1">
    <citation type="submission" date="2024-02" db="EMBL/GenBank/DDBJ databases">
        <title>Chromosome-level genome assembly of the Eurasian Minnow (Phoxinus phoxinus).</title>
        <authorList>
            <person name="Oriowo T.O."/>
            <person name="Martin S."/>
            <person name="Stange M."/>
            <person name="Chrysostomakis Y."/>
            <person name="Brown T."/>
            <person name="Winkler S."/>
            <person name="Kukowka S."/>
            <person name="Myers E.W."/>
            <person name="Bohne A."/>
        </authorList>
    </citation>
    <scope>NUCLEOTIDE SEQUENCE [LARGE SCALE GENOMIC DNA]</scope>
    <source>
        <strain evidence="3">ZFMK-TIS-60720</strain>
        <tissue evidence="3">Whole Organism</tissue>
    </source>
</reference>
<dbReference type="InterPro" id="IPR015943">
    <property type="entry name" value="WD40/YVTN_repeat-like_dom_sf"/>
</dbReference>
<dbReference type="AlphaFoldDB" id="A0AAN9HE13"/>
<comment type="caution">
    <text evidence="3">The sequence shown here is derived from an EMBL/GenBank/DDBJ whole genome shotgun (WGS) entry which is preliminary data.</text>
</comment>
<accession>A0AAN9HE13</accession>
<dbReference type="InterPro" id="IPR042453">
    <property type="entry name" value="WDR53"/>
</dbReference>
<evidence type="ECO:0000256" key="2">
    <source>
        <dbReference type="SAM" id="MobiDB-lite"/>
    </source>
</evidence>
<keyword evidence="1" id="KW-0853">WD repeat</keyword>
<evidence type="ECO:0000256" key="1">
    <source>
        <dbReference type="PROSITE-ProRule" id="PRU00221"/>
    </source>
</evidence>
<dbReference type="PROSITE" id="PS51257">
    <property type="entry name" value="PROKAR_LIPOPROTEIN"/>
    <property type="match status" value="1"/>
</dbReference>
<feature type="region of interest" description="Disordered" evidence="2">
    <location>
        <begin position="275"/>
        <end position="299"/>
    </location>
</feature>
<gene>
    <name evidence="3" type="ORF">R3I93_004613</name>
</gene>
<dbReference type="Gene3D" id="2.130.10.10">
    <property type="entry name" value="YVTN repeat-like/Quinoprotein amine dehydrogenase"/>
    <property type="match status" value="2"/>
</dbReference>
<dbReference type="EMBL" id="JAYKXH010000004">
    <property type="protein sequence ID" value="KAK7172342.1"/>
    <property type="molecule type" value="Genomic_DNA"/>
</dbReference>
<dbReference type="InterPro" id="IPR036322">
    <property type="entry name" value="WD40_repeat_dom_sf"/>
</dbReference>
<protein>
    <recommendedName>
        <fullName evidence="5">WD repeat-containing protein 53</fullName>
    </recommendedName>
</protein>
<name>A0AAN9HE13_9TELE</name>
<dbReference type="InterPro" id="IPR001680">
    <property type="entry name" value="WD40_rpt"/>
</dbReference>
<organism evidence="3 4">
    <name type="scientific">Phoxinus phoxinus</name>
    <name type="common">Eurasian minnow</name>
    <dbReference type="NCBI Taxonomy" id="58324"/>
    <lineage>
        <taxon>Eukaryota</taxon>
        <taxon>Metazoa</taxon>
        <taxon>Chordata</taxon>
        <taxon>Craniata</taxon>
        <taxon>Vertebrata</taxon>
        <taxon>Euteleostomi</taxon>
        <taxon>Actinopterygii</taxon>
        <taxon>Neopterygii</taxon>
        <taxon>Teleostei</taxon>
        <taxon>Ostariophysi</taxon>
        <taxon>Cypriniformes</taxon>
        <taxon>Leuciscidae</taxon>
        <taxon>Phoxininae</taxon>
        <taxon>Phoxinus</taxon>
    </lineage>
</organism>
<evidence type="ECO:0008006" key="5">
    <source>
        <dbReference type="Google" id="ProtNLM"/>
    </source>
</evidence>
<sequence length="343" mass="36881">MSRVWTGGHSSPVLCAAVSCESTVATGAEAGELTLWTPAGSPLSSLHLSADVTGLSFSPAQPSLLCACHGRDVTLLDLRSLKTPLAELRDVAEDEINGVCVDESGRTLAAGDDTGAVTLVDLQLMKVTGTLRTHTNICSSVAFRPRRPQSLLSAGLDMQVCLWTLPKPRPVWSVSLQDTQQEHTGQVFNPPLAHCVCVSSCGDVCVCAAEDGGLHLLRVCADGRLRERGMIPAHSQGASQAHFISFLSHPYWLASGGNDGLVALWDLSRHTLVDHSRSQKKKKKKRRSQNPQDEACGSETRPSLCFQHAEKVNWVCPAVLEGKPSLLVTDQTNCPTLYSLEQL</sequence>
<dbReference type="SUPFAM" id="SSF50978">
    <property type="entry name" value="WD40 repeat-like"/>
    <property type="match status" value="1"/>
</dbReference>
<dbReference type="Proteomes" id="UP001364617">
    <property type="component" value="Unassembled WGS sequence"/>
</dbReference>
<dbReference type="PANTHER" id="PTHR44666:SF1">
    <property type="entry name" value="WD REPEAT-CONTAINING PROTEIN 53"/>
    <property type="match status" value="1"/>
</dbReference>
<proteinExistence type="predicted"/>
<dbReference type="Pfam" id="PF00400">
    <property type="entry name" value="WD40"/>
    <property type="match status" value="2"/>
</dbReference>
<feature type="compositionally biased region" description="Basic residues" evidence="2">
    <location>
        <begin position="278"/>
        <end position="288"/>
    </location>
</feature>
<dbReference type="PANTHER" id="PTHR44666">
    <property type="entry name" value="WD REPEAT-CONTAINING PROTEIN 53"/>
    <property type="match status" value="1"/>
</dbReference>
<evidence type="ECO:0000313" key="4">
    <source>
        <dbReference type="Proteomes" id="UP001364617"/>
    </source>
</evidence>
<dbReference type="SMART" id="SM00320">
    <property type="entry name" value="WD40"/>
    <property type="match status" value="6"/>
</dbReference>
<evidence type="ECO:0000313" key="3">
    <source>
        <dbReference type="EMBL" id="KAK7172342.1"/>
    </source>
</evidence>
<dbReference type="PROSITE" id="PS50082">
    <property type="entry name" value="WD_REPEATS_2"/>
    <property type="match status" value="2"/>
</dbReference>
<keyword evidence="4" id="KW-1185">Reference proteome</keyword>
<feature type="repeat" description="WD" evidence="1">
    <location>
        <begin position="253"/>
        <end position="275"/>
    </location>
</feature>
<feature type="repeat" description="WD" evidence="1">
    <location>
        <begin position="131"/>
        <end position="173"/>
    </location>
</feature>